<evidence type="ECO:0000313" key="2">
    <source>
        <dbReference type="EMBL" id="CAB4024572.1"/>
    </source>
</evidence>
<feature type="non-terminal residue" evidence="2">
    <location>
        <position position="102"/>
    </location>
</feature>
<dbReference type="AlphaFoldDB" id="A0A6S7KA83"/>
<dbReference type="InterPro" id="IPR055918">
    <property type="entry name" value="DUF7495"/>
</dbReference>
<sequence>DGITIKAASNRISYQKGLAKCQADGKGLCTSKTICKDNKTPYSGPLSGDHWVPVKDSYNEWLQIGKAPHKPCTLHSQLGSKPKWGMTTSSHSFKGILFCCKK</sequence>
<organism evidence="2 3">
    <name type="scientific">Paramuricea clavata</name>
    <name type="common">Red gorgonian</name>
    <name type="synonym">Violescent sea-whip</name>
    <dbReference type="NCBI Taxonomy" id="317549"/>
    <lineage>
        <taxon>Eukaryota</taxon>
        <taxon>Metazoa</taxon>
        <taxon>Cnidaria</taxon>
        <taxon>Anthozoa</taxon>
        <taxon>Octocorallia</taxon>
        <taxon>Malacalcyonacea</taxon>
        <taxon>Plexauridae</taxon>
        <taxon>Paramuricea</taxon>
    </lineage>
</organism>
<protein>
    <recommendedName>
        <fullName evidence="1">DUF7495 domain-containing protein</fullName>
    </recommendedName>
</protein>
<proteinExistence type="predicted"/>
<comment type="caution">
    <text evidence="2">The sequence shown here is derived from an EMBL/GenBank/DDBJ whole genome shotgun (WGS) entry which is preliminary data.</text>
</comment>
<dbReference type="OrthoDB" id="10372767at2759"/>
<evidence type="ECO:0000259" key="1">
    <source>
        <dbReference type="Pfam" id="PF24325"/>
    </source>
</evidence>
<feature type="domain" description="DUF7495" evidence="1">
    <location>
        <begin position="8"/>
        <end position="102"/>
    </location>
</feature>
<name>A0A6S7KA83_PARCT</name>
<reference evidence="2" key="1">
    <citation type="submission" date="2020-04" db="EMBL/GenBank/DDBJ databases">
        <authorList>
            <person name="Alioto T."/>
            <person name="Alioto T."/>
            <person name="Gomez Garrido J."/>
        </authorList>
    </citation>
    <scope>NUCLEOTIDE SEQUENCE</scope>
    <source>
        <strain evidence="2">A484AB</strain>
    </source>
</reference>
<dbReference type="EMBL" id="CACRXK020013111">
    <property type="protein sequence ID" value="CAB4024572.1"/>
    <property type="molecule type" value="Genomic_DNA"/>
</dbReference>
<dbReference type="Proteomes" id="UP001152795">
    <property type="component" value="Unassembled WGS sequence"/>
</dbReference>
<gene>
    <name evidence="2" type="ORF">PACLA_8A088677</name>
</gene>
<accession>A0A6S7KA83</accession>
<dbReference type="Pfam" id="PF24325">
    <property type="entry name" value="DUF7495"/>
    <property type="match status" value="1"/>
</dbReference>
<evidence type="ECO:0000313" key="3">
    <source>
        <dbReference type="Proteomes" id="UP001152795"/>
    </source>
</evidence>
<keyword evidence="3" id="KW-1185">Reference proteome</keyword>